<dbReference type="SUPFAM" id="SSF52374">
    <property type="entry name" value="Nucleotidylyl transferase"/>
    <property type="match status" value="1"/>
</dbReference>
<evidence type="ECO:0000313" key="1">
    <source>
        <dbReference type="EMBL" id="KAF5804310.1"/>
    </source>
</evidence>
<dbReference type="EMBL" id="MNCJ02000320">
    <property type="protein sequence ID" value="KAF5804310.1"/>
    <property type="molecule type" value="Genomic_DNA"/>
</dbReference>
<proteinExistence type="predicted"/>
<dbReference type="Gene3D" id="3.40.50.620">
    <property type="entry name" value="HUPs"/>
    <property type="match status" value="1"/>
</dbReference>
<dbReference type="Proteomes" id="UP000215914">
    <property type="component" value="Unassembled WGS sequence"/>
</dbReference>
<accession>A0A9K3IYE0</accession>
<dbReference type="Gramene" id="mRNA:HanXRQr2_Chr05g0195611">
    <property type="protein sequence ID" value="mRNA:HanXRQr2_Chr05g0195611"/>
    <property type="gene ID" value="HanXRQr2_Chr05g0195611"/>
</dbReference>
<evidence type="ECO:0000313" key="2">
    <source>
        <dbReference type="Proteomes" id="UP000215914"/>
    </source>
</evidence>
<dbReference type="InterPro" id="IPR014729">
    <property type="entry name" value="Rossmann-like_a/b/a_fold"/>
</dbReference>
<keyword evidence="2" id="KW-1185">Reference proteome</keyword>
<dbReference type="AlphaFoldDB" id="A0A9K3IYE0"/>
<gene>
    <name evidence="1" type="ORF">HanXRQr2_Chr05g0195611</name>
</gene>
<name>A0A9K3IYE0_HELAN</name>
<comment type="caution">
    <text evidence="1">The sequence shown here is derived from an EMBL/GenBank/DDBJ whole genome shotgun (WGS) entry which is preliminary data.</text>
</comment>
<organism evidence="1 2">
    <name type="scientific">Helianthus annuus</name>
    <name type="common">Common sunflower</name>
    <dbReference type="NCBI Taxonomy" id="4232"/>
    <lineage>
        <taxon>Eukaryota</taxon>
        <taxon>Viridiplantae</taxon>
        <taxon>Streptophyta</taxon>
        <taxon>Embryophyta</taxon>
        <taxon>Tracheophyta</taxon>
        <taxon>Spermatophyta</taxon>
        <taxon>Magnoliopsida</taxon>
        <taxon>eudicotyledons</taxon>
        <taxon>Gunneridae</taxon>
        <taxon>Pentapetalae</taxon>
        <taxon>asterids</taxon>
        <taxon>campanulids</taxon>
        <taxon>Asterales</taxon>
        <taxon>Asteraceae</taxon>
        <taxon>Asteroideae</taxon>
        <taxon>Heliantheae alliance</taxon>
        <taxon>Heliantheae</taxon>
        <taxon>Helianthus</taxon>
    </lineage>
</organism>
<reference evidence="1" key="1">
    <citation type="journal article" date="2017" name="Nature">
        <title>The sunflower genome provides insights into oil metabolism, flowering and Asterid evolution.</title>
        <authorList>
            <person name="Badouin H."/>
            <person name="Gouzy J."/>
            <person name="Grassa C.J."/>
            <person name="Murat F."/>
            <person name="Staton S.E."/>
            <person name="Cottret L."/>
            <person name="Lelandais-Briere C."/>
            <person name="Owens G.L."/>
            <person name="Carrere S."/>
            <person name="Mayjonade B."/>
            <person name="Legrand L."/>
            <person name="Gill N."/>
            <person name="Kane N.C."/>
            <person name="Bowers J.E."/>
            <person name="Hubner S."/>
            <person name="Bellec A."/>
            <person name="Berard A."/>
            <person name="Berges H."/>
            <person name="Blanchet N."/>
            <person name="Boniface M.C."/>
            <person name="Brunel D."/>
            <person name="Catrice O."/>
            <person name="Chaidir N."/>
            <person name="Claudel C."/>
            <person name="Donnadieu C."/>
            <person name="Faraut T."/>
            <person name="Fievet G."/>
            <person name="Helmstetter N."/>
            <person name="King M."/>
            <person name="Knapp S.J."/>
            <person name="Lai Z."/>
            <person name="Le Paslier M.C."/>
            <person name="Lippi Y."/>
            <person name="Lorenzon L."/>
            <person name="Mandel J.R."/>
            <person name="Marage G."/>
            <person name="Marchand G."/>
            <person name="Marquand E."/>
            <person name="Bret-Mestries E."/>
            <person name="Morien E."/>
            <person name="Nambeesan S."/>
            <person name="Nguyen T."/>
            <person name="Pegot-Espagnet P."/>
            <person name="Pouilly N."/>
            <person name="Raftis F."/>
            <person name="Sallet E."/>
            <person name="Schiex T."/>
            <person name="Thomas J."/>
            <person name="Vandecasteele C."/>
            <person name="Vares D."/>
            <person name="Vear F."/>
            <person name="Vautrin S."/>
            <person name="Crespi M."/>
            <person name="Mangin B."/>
            <person name="Burke J.M."/>
            <person name="Salse J."/>
            <person name="Munos S."/>
            <person name="Vincourt P."/>
            <person name="Rieseberg L.H."/>
            <person name="Langlade N.B."/>
        </authorList>
    </citation>
    <scope>NUCLEOTIDE SEQUENCE</scope>
    <source>
        <tissue evidence="1">Leaves</tissue>
    </source>
</reference>
<protein>
    <submittedName>
        <fullName evidence="1">Rossmann-like alpha/beta/alpha sandwich protein</fullName>
    </submittedName>
</protein>
<reference evidence="1" key="2">
    <citation type="submission" date="2020-06" db="EMBL/GenBank/DDBJ databases">
        <title>Helianthus annuus Genome sequencing and assembly Release 2.</title>
        <authorList>
            <person name="Gouzy J."/>
            <person name="Langlade N."/>
            <person name="Munos S."/>
        </authorList>
    </citation>
    <scope>NUCLEOTIDE SEQUENCE</scope>
    <source>
        <tissue evidence="1">Leaves</tissue>
    </source>
</reference>
<sequence length="52" mass="6069">MLKSGYEKKCADMLPGLKKGQDKMSKSDTSSTIFMEDEEVHDECHKMRLFQR</sequence>